<proteinExistence type="predicted"/>
<dbReference type="SUPFAM" id="SSF51735">
    <property type="entry name" value="NAD(P)-binding Rossmann-fold domains"/>
    <property type="match status" value="1"/>
</dbReference>
<organism evidence="2 3">
    <name type="scientific">Candidatus Beckwithbacteria bacterium RIFCSPHIGHO2_12_FULL_47_17</name>
    <dbReference type="NCBI Taxonomy" id="1797460"/>
    <lineage>
        <taxon>Bacteria</taxon>
        <taxon>Candidatus Beckwithiibacteriota</taxon>
    </lineage>
</organism>
<dbReference type="Gene3D" id="3.30.360.10">
    <property type="entry name" value="Dihydrodipicolinate Reductase, domain 2"/>
    <property type="match status" value="1"/>
</dbReference>
<dbReference type="InterPro" id="IPR055170">
    <property type="entry name" value="GFO_IDH_MocA-like_dom"/>
</dbReference>
<evidence type="ECO:0000313" key="3">
    <source>
        <dbReference type="Proteomes" id="UP000176791"/>
    </source>
</evidence>
<reference evidence="2 3" key="1">
    <citation type="journal article" date="2016" name="Nat. Commun.">
        <title>Thousands of microbial genomes shed light on interconnected biogeochemical processes in an aquifer system.</title>
        <authorList>
            <person name="Anantharaman K."/>
            <person name="Brown C.T."/>
            <person name="Hug L.A."/>
            <person name="Sharon I."/>
            <person name="Castelle C.J."/>
            <person name="Probst A.J."/>
            <person name="Thomas B.C."/>
            <person name="Singh A."/>
            <person name="Wilkins M.J."/>
            <person name="Karaoz U."/>
            <person name="Brodie E.L."/>
            <person name="Williams K.H."/>
            <person name="Hubbard S.S."/>
            <person name="Banfield J.F."/>
        </authorList>
    </citation>
    <scope>NUCLEOTIDE SEQUENCE [LARGE SCALE GENOMIC DNA]</scope>
</reference>
<dbReference type="Gene3D" id="3.40.50.720">
    <property type="entry name" value="NAD(P)-binding Rossmann-like Domain"/>
    <property type="match status" value="1"/>
</dbReference>
<feature type="domain" description="GFO/IDH/MocA-like oxidoreductase" evidence="1">
    <location>
        <begin position="54"/>
        <end position="175"/>
    </location>
</feature>
<evidence type="ECO:0000259" key="1">
    <source>
        <dbReference type="Pfam" id="PF22725"/>
    </source>
</evidence>
<dbReference type="Pfam" id="PF22725">
    <property type="entry name" value="GFO_IDH_MocA_C3"/>
    <property type="match status" value="1"/>
</dbReference>
<dbReference type="SUPFAM" id="SSF55347">
    <property type="entry name" value="Glyceraldehyde-3-phosphate dehydrogenase-like, C-terminal domain"/>
    <property type="match status" value="1"/>
</dbReference>
<sequence length="225" mass="25614">MICNPTSLHLETAKKAPGLPLFIEKPLSHNLDGIDRLQGKILVGYCLRFDQSLRQFKEKITGKKITKVKIVCQSWLPDWRPDKDYRQSYSAKKALGGGVLLDLSHEIDYALWFFGPVKKVTAKLRMAPELEIETEAIADLKLGFISGVTADIHLSYASRKAERYCEVVTDSGTLRWDYQPNNDMYIEEMKHFIDVCQGQAKPLVTVSDGRRVLEVIEVARRHAHI</sequence>
<comment type="caution">
    <text evidence="2">The sequence shown here is derived from an EMBL/GenBank/DDBJ whole genome shotgun (WGS) entry which is preliminary data.</text>
</comment>
<gene>
    <name evidence="2" type="ORF">A3E73_00545</name>
</gene>
<accession>A0A1F5DLN9</accession>
<dbReference type="AlphaFoldDB" id="A0A1F5DLN9"/>
<dbReference type="EMBL" id="MEZN01000026">
    <property type="protein sequence ID" value="OGD56053.1"/>
    <property type="molecule type" value="Genomic_DNA"/>
</dbReference>
<dbReference type="PANTHER" id="PTHR43249:SF1">
    <property type="entry name" value="D-GLUCOSIDE 3-DEHYDROGENASE"/>
    <property type="match status" value="1"/>
</dbReference>
<dbReference type="STRING" id="1797460.A3E73_00545"/>
<dbReference type="InterPro" id="IPR036291">
    <property type="entry name" value="NAD(P)-bd_dom_sf"/>
</dbReference>
<dbReference type="InterPro" id="IPR052515">
    <property type="entry name" value="Gfo/Idh/MocA_Oxidoreductase"/>
</dbReference>
<protein>
    <recommendedName>
        <fullName evidence="1">GFO/IDH/MocA-like oxidoreductase domain-containing protein</fullName>
    </recommendedName>
</protein>
<dbReference type="Proteomes" id="UP000176791">
    <property type="component" value="Unassembled WGS sequence"/>
</dbReference>
<evidence type="ECO:0000313" key="2">
    <source>
        <dbReference type="EMBL" id="OGD56053.1"/>
    </source>
</evidence>
<dbReference type="PANTHER" id="PTHR43249">
    <property type="entry name" value="UDP-N-ACETYL-2-AMINO-2-DEOXY-D-GLUCURONATE OXIDASE"/>
    <property type="match status" value="1"/>
</dbReference>
<name>A0A1F5DLN9_9BACT</name>